<evidence type="ECO:0000259" key="7">
    <source>
        <dbReference type="Pfam" id="PF00135"/>
    </source>
</evidence>
<reference evidence="9" key="1">
    <citation type="submission" date="2025-08" db="UniProtKB">
        <authorList>
            <consortium name="RefSeq"/>
        </authorList>
    </citation>
    <scope>IDENTIFICATION</scope>
</reference>
<evidence type="ECO:0000256" key="1">
    <source>
        <dbReference type="ARBA" id="ARBA00005964"/>
    </source>
</evidence>
<dbReference type="FunFam" id="3.40.50.1820:FF:000092">
    <property type="entry name" value="Carboxylic ester hydrolase"/>
    <property type="match status" value="1"/>
</dbReference>
<evidence type="ECO:0000256" key="5">
    <source>
        <dbReference type="ARBA" id="ARBA00023180"/>
    </source>
</evidence>
<dbReference type="AlphaFoldDB" id="A0A9B0F3K1"/>
<feature type="domain" description="Carboxylesterase type B" evidence="7">
    <location>
        <begin position="27"/>
        <end position="540"/>
    </location>
</feature>
<evidence type="ECO:0000256" key="2">
    <source>
        <dbReference type="ARBA" id="ARBA00022487"/>
    </source>
</evidence>
<dbReference type="RefSeq" id="XP_003394677.2">
    <property type="nucleotide sequence ID" value="XM_003394629.4"/>
</dbReference>
<dbReference type="KEGG" id="bter:100652311"/>
<keyword evidence="4" id="KW-1015">Disulfide bond</keyword>
<dbReference type="PROSITE" id="PS00122">
    <property type="entry name" value="CARBOXYLESTERASE_B_1"/>
    <property type="match status" value="2"/>
</dbReference>
<dbReference type="Proteomes" id="UP000835206">
    <property type="component" value="Chromosome 3"/>
</dbReference>
<organism evidence="8 9">
    <name type="scientific">Bombus terrestris</name>
    <name type="common">Buff-tailed bumblebee</name>
    <name type="synonym">Apis terrestris</name>
    <dbReference type="NCBI Taxonomy" id="30195"/>
    <lineage>
        <taxon>Eukaryota</taxon>
        <taxon>Metazoa</taxon>
        <taxon>Ecdysozoa</taxon>
        <taxon>Arthropoda</taxon>
        <taxon>Hexapoda</taxon>
        <taxon>Insecta</taxon>
        <taxon>Pterygota</taxon>
        <taxon>Neoptera</taxon>
        <taxon>Endopterygota</taxon>
        <taxon>Hymenoptera</taxon>
        <taxon>Apocrita</taxon>
        <taxon>Aculeata</taxon>
        <taxon>Apoidea</taxon>
        <taxon>Anthophila</taxon>
        <taxon>Apidae</taxon>
        <taxon>Bombus</taxon>
        <taxon>Bombus</taxon>
    </lineage>
</organism>
<keyword evidence="2" id="KW-0719">Serine esterase</keyword>
<feature type="chain" id="PRO_5038701226" evidence="6">
    <location>
        <begin position="22"/>
        <end position="1110"/>
    </location>
</feature>
<proteinExistence type="inferred from homology"/>
<evidence type="ECO:0000313" key="8">
    <source>
        <dbReference type="Proteomes" id="UP000835206"/>
    </source>
</evidence>
<evidence type="ECO:0000313" key="9">
    <source>
        <dbReference type="RefSeq" id="XP_003394677.2"/>
    </source>
</evidence>
<comment type="similarity">
    <text evidence="1">Belongs to the type-B carboxylesterase/lipase family.</text>
</comment>
<accession>A0A9B0F3K1</accession>
<dbReference type="GeneID" id="100652311"/>
<dbReference type="GO" id="GO:0052689">
    <property type="term" value="F:carboxylic ester hydrolase activity"/>
    <property type="evidence" value="ECO:0007669"/>
    <property type="project" value="UniProtKB-KW"/>
</dbReference>
<dbReference type="InterPro" id="IPR019826">
    <property type="entry name" value="Carboxylesterase_B_AS"/>
</dbReference>
<evidence type="ECO:0000256" key="6">
    <source>
        <dbReference type="SAM" id="SignalP"/>
    </source>
</evidence>
<name>A0A9B0F3K1_BOMTE</name>
<sequence length="1110" mass="124402">MSTIKLSVIFLLLEFTNLSLQHEQIPKAKTVLGSVSGYYKKSRSGKTYEAYEGIPYAEIPVGELRFEPPKPVQKWEHELPAKKKGSICIQHRTKPGADGDTVSGCEDCLYMNIYVSVRNNSKTLLPVMFWIHGGAYQFGTGNDLNESHLMDKSIVLVTFNFRVGPFGFLSTGDNVVSGNMGLKDQSMALRWVSDNIENFGGNPKDVTLIGFSSGGMSVHYHCLSPLSAGLFQRGISISGTALNPRAQTKRAPEKAKKLAAAVGCPTDSSSKMIACLKKRPSRLISQNVDKLLVWLNNPASPFGPVVEKQGSSPFISRSPIEIITSGEVQDVPWITGVVGEDGIFQAADFVEDDELLKELNDNWDDIAPYLLNYNDTVPLCEHKQLAEKIRKYYLGSKKIDRNTVTPLIQMLSDRSYGVGMATAVKLHAKVNKNPVWSYYYTYKIKEDLSFTNKLGVGHGDDIHLVINKDASNITNSEDLAMQQLLLDFYTSFAIEGKPRVGDVKWHSLKSGEDNLHYLHIADAKNVKMESNGNFAQKSFWDTINAQENNSFKMDTMKLPTVSLFLAFVNFSHQDDQTPIVNTSLGKIRGCYKESRHGRKYEAYEGVPYAQPPVKKFRFQPPQPVKPWEGELPAIKKSSVCTQYIMAFESHDDKVKGCEDCLYINIYASIRNGSRTLLPVMFWIHGGAFQFGSGNEADETLLMDRDIVFVAVNYRLGPFGFLSTGDSVVPGNMGLKDQSQALRWVHDHISNFGGDPQKITIFGMSAGSASVHYHYLSRLSAGLFQNGISISGVALSPWPQTKHAPKKARRLAALVGCSSNKVKKMINCLQSRPARIISQAVGDFMYWLYNPFTPFGPVVDKYGLNPFITRSPIDIIVSGEVYDVPWISGVVSAEGLYTTAEFITKDNLLKQLNDYWDDIAPYLLDFYDTVPIDQQKQVAERIKSYYLGSRAINKNTIWEIIRMMGDRLFDVDFEKAVRLQANINKSPVWTYYYSYRATHSVSEILSEGSTANFGVSHGDDIFLVLESFISNVTKPEDLNMQQLLVNFYTSFAAQGMPRVDHVAWPPLNPNNTNFRYLHIASPRNIKMESSTDFARKSFWNSIHFNENKIDS</sequence>
<dbReference type="PANTHER" id="PTHR43142:SF1">
    <property type="entry name" value="CARBOXYLIC ESTER HYDROLASE"/>
    <property type="match status" value="1"/>
</dbReference>
<keyword evidence="6" id="KW-0732">Signal</keyword>
<feature type="signal peptide" evidence="6">
    <location>
        <begin position="1"/>
        <end position="21"/>
    </location>
</feature>
<protein>
    <submittedName>
        <fullName evidence="9">Venom carboxylesterase-6</fullName>
    </submittedName>
</protein>
<dbReference type="OrthoDB" id="6846267at2759"/>
<keyword evidence="3" id="KW-0378">Hydrolase</keyword>
<feature type="domain" description="Carboxylesterase type B" evidence="7">
    <location>
        <begin position="576"/>
        <end position="1093"/>
    </location>
</feature>
<dbReference type="InterPro" id="IPR029058">
    <property type="entry name" value="AB_hydrolase_fold"/>
</dbReference>
<dbReference type="PANTHER" id="PTHR43142">
    <property type="entry name" value="CARBOXYLIC ESTER HYDROLASE"/>
    <property type="match status" value="1"/>
</dbReference>
<dbReference type="Pfam" id="PF00135">
    <property type="entry name" value="COesterase"/>
    <property type="match status" value="2"/>
</dbReference>
<evidence type="ECO:0000256" key="4">
    <source>
        <dbReference type="ARBA" id="ARBA00023157"/>
    </source>
</evidence>
<keyword evidence="5" id="KW-0325">Glycoprotein</keyword>
<dbReference type="Gene3D" id="3.40.50.1820">
    <property type="entry name" value="alpha/beta hydrolase"/>
    <property type="match status" value="2"/>
</dbReference>
<gene>
    <name evidence="9" type="primary">LOC100652311</name>
</gene>
<evidence type="ECO:0000256" key="3">
    <source>
        <dbReference type="ARBA" id="ARBA00022801"/>
    </source>
</evidence>
<dbReference type="InterPro" id="IPR002018">
    <property type="entry name" value="CarbesteraseB"/>
</dbReference>
<keyword evidence="8" id="KW-1185">Reference proteome</keyword>
<dbReference type="SUPFAM" id="SSF53474">
    <property type="entry name" value="alpha/beta-Hydrolases"/>
    <property type="match status" value="2"/>
</dbReference>